<dbReference type="Proteomes" id="UP000189513">
    <property type="component" value="Unassembled WGS sequence"/>
</dbReference>
<evidence type="ECO:0000313" key="8">
    <source>
        <dbReference type="EMBL" id="CDR46717.1"/>
    </source>
</evidence>
<evidence type="ECO:0000256" key="7">
    <source>
        <dbReference type="ARBA" id="ARBA00037226"/>
    </source>
</evidence>
<keyword evidence="10" id="KW-1185">Reference proteome</keyword>
<evidence type="ECO:0000256" key="4">
    <source>
        <dbReference type="ARBA" id="ARBA00023128"/>
    </source>
</evidence>
<comment type="function">
    <text evidence="7">Component of the mitochondrial ribosome (mitoribosome), a dedicated translation machinery responsible for the synthesis of mitochondrial genome-encoded proteins, including at least some of the essential transmembrane subunits of the mitochondrial respiratory chain. The mitoribosomes are attached to the mitochondrial inner membrane and translation products are cotranslationally integrated into the membrane.</text>
</comment>
<evidence type="ECO:0000313" key="9">
    <source>
        <dbReference type="EMBL" id="ONH66722.1"/>
    </source>
</evidence>
<dbReference type="GO" id="GO:0005763">
    <property type="term" value="C:mitochondrial small ribosomal subunit"/>
    <property type="evidence" value="ECO:0007669"/>
    <property type="project" value="TreeGrafter"/>
</dbReference>
<accession>A0A061BFQ5</accession>
<keyword evidence="4" id="KW-0496">Mitochondrion</keyword>
<evidence type="ECO:0000256" key="5">
    <source>
        <dbReference type="ARBA" id="ARBA00023274"/>
    </source>
</evidence>
<dbReference type="EMBL" id="LK052910">
    <property type="protein sequence ID" value="CDR46717.1"/>
    <property type="molecule type" value="Genomic_DNA"/>
</dbReference>
<dbReference type="CDD" id="cd15465">
    <property type="entry name" value="bS6_mito"/>
    <property type="match status" value="1"/>
</dbReference>
<dbReference type="VEuPathDB" id="FungiDB:BON22_3558"/>
<dbReference type="FunFam" id="3.30.70.60:FF:000007">
    <property type="entry name" value="37S ribosomal protein Mrp17"/>
    <property type="match status" value="1"/>
</dbReference>
<dbReference type="PANTHER" id="PTHR21011:SF1">
    <property type="entry name" value="SMALL RIBOSOMAL SUBUNIT PROTEIN BS6M"/>
    <property type="match status" value="1"/>
</dbReference>
<sequence>MLYELVAIARVTNPSVVTTEAKAVASTIGKLIIQNRGVVRQIKSIRVGNLPKVMTKDQEQHFQGCKFMMLFDSSTGVQSEILRTLKADPRVIRSMITKVTDKRLAAESSLDKSSK</sequence>
<organism evidence="8">
    <name type="scientific">Cyberlindnera fabianii</name>
    <name type="common">Yeast</name>
    <name type="synonym">Hansenula fabianii</name>
    <dbReference type="NCBI Taxonomy" id="36022"/>
    <lineage>
        <taxon>Eukaryota</taxon>
        <taxon>Fungi</taxon>
        <taxon>Dikarya</taxon>
        <taxon>Ascomycota</taxon>
        <taxon>Saccharomycotina</taxon>
        <taxon>Saccharomycetes</taxon>
        <taxon>Phaffomycetales</taxon>
        <taxon>Phaffomycetaceae</taxon>
        <taxon>Cyberlindnera</taxon>
    </lineage>
</organism>
<evidence type="ECO:0000256" key="1">
    <source>
        <dbReference type="ARBA" id="ARBA00004173"/>
    </source>
</evidence>
<dbReference type="STRING" id="36022.A0A061BFQ5"/>
<evidence type="ECO:0000256" key="3">
    <source>
        <dbReference type="ARBA" id="ARBA00022980"/>
    </source>
</evidence>
<dbReference type="Gene3D" id="3.30.70.60">
    <property type="match status" value="1"/>
</dbReference>
<keyword evidence="3" id="KW-0689">Ribosomal protein</keyword>
<gene>
    <name evidence="9" type="ORF">BON22_3558</name>
    <name evidence="8" type="ORF">CYFA0S_25e01288g</name>
</gene>
<dbReference type="OMA" id="HQIGDYW"/>
<dbReference type="GO" id="GO:0006412">
    <property type="term" value="P:translation"/>
    <property type="evidence" value="ECO:0007669"/>
    <property type="project" value="InterPro"/>
</dbReference>
<protein>
    <recommendedName>
        <fullName evidence="6">Small ribosomal subunit protein bS6m</fullName>
    </recommendedName>
</protein>
<dbReference type="NCBIfam" id="TIGR00166">
    <property type="entry name" value="S6"/>
    <property type="match status" value="1"/>
</dbReference>
<name>A0A061BFQ5_CYBFA</name>
<keyword evidence="5" id="KW-0687">Ribonucleoprotein</keyword>
<dbReference type="GO" id="GO:0003735">
    <property type="term" value="F:structural constituent of ribosome"/>
    <property type="evidence" value="ECO:0007669"/>
    <property type="project" value="InterPro"/>
</dbReference>
<dbReference type="Pfam" id="PF01250">
    <property type="entry name" value="Ribosomal_S6"/>
    <property type="match status" value="1"/>
</dbReference>
<reference evidence="9" key="3">
    <citation type="submission" date="2017-01" db="EMBL/GenBank/DDBJ databases">
        <authorList>
            <person name="Mah S.A."/>
            <person name="Swanson W.J."/>
            <person name="Moy G.W."/>
            <person name="Vacquier V.D."/>
        </authorList>
    </citation>
    <scope>NUCLEOTIDE SEQUENCE [LARGE SCALE GENOMIC DNA]</scope>
    <source>
        <strain evidence="9">65</strain>
    </source>
</reference>
<dbReference type="EMBL" id="MPUK01000006">
    <property type="protein sequence ID" value="ONH66722.1"/>
    <property type="molecule type" value="Genomic_DNA"/>
</dbReference>
<evidence type="ECO:0000256" key="6">
    <source>
        <dbReference type="ARBA" id="ARBA00035170"/>
    </source>
</evidence>
<dbReference type="SUPFAM" id="SSF54995">
    <property type="entry name" value="Ribosomal protein S6"/>
    <property type="match status" value="1"/>
</dbReference>
<comment type="subcellular location">
    <subcellularLocation>
        <location evidence="1">Mitochondrion</location>
    </subcellularLocation>
</comment>
<dbReference type="InterPro" id="IPR014717">
    <property type="entry name" value="Transl_elong_EF1B/ribsomal_bS6"/>
</dbReference>
<reference evidence="8" key="1">
    <citation type="journal article" date="2014" name="Genome Announc.">
        <title>Genome sequence of the yeast Cyberlindnera fabianii (Hansenula fabianii).</title>
        <authorList>
            <person name="Freel K.C."/>
            <person name="Sarilar V."/>
            <person name="Neuveglise C."/>
            <person name="Devillers H."/>
            <person name="Friedrich A."/>
            <person name="Schacherer J."/>
        </authorList>
    </citation>
    <scope>NUCLEOTIDE SEQUENCE</scope>
    <source>
        <strain evidence="8">YJS4271</strain>
    </source>
</reference>
<proteinExistence type="inferred from homology"/>
<dbReference type="AlphaFoldDB" id="A0A061BFQ5"/>
<evidence type="ECO:0000256" key="2">
    <source>
        <dbReference type="ARBA" id="ARBA00009512"/>
    </source>
</evidence>
<reference evidence="10" key="2">
    <citation type="journal article" date="2017" name="Genome Announc.">
        <title>Genome sequences of Cyberlindnera fabianii 65, Pichia kudriavzevii 129, and Saccharomyces cerevisiae 131 isolated from fermented masau fruits in Zimbabwe.</title>
        <authorList>
            <person name="van Rijswijck I.M.H."/>
            <person name="Derks M.F.L."/>
            <person name="Abee T."/>
            <person name="de Ridder D."/>
            <person name="Smid E.J."/>
        </authorList>
    </citation>
    <scope>NUCLEOTIDE SEQUENCE [LARGE SCALE GENOMIC DNA]</scope>
    <source>
        <strain evidence="10">65</strain>
    </source>
</reference>
<dbReference type="PANTHER" id="PTHR21011">
    <property type="entry name" value="MITOCHONDRIAL 28S RIBOSOMAL PROTEIN S6"/>
    <property type="match status" value="1"/>
</dbReference>
<dbReference type="OrthoDB" id="10259681at2759"/>
<dbReference type="InterPro" id="IPR035980">
    <property type="entry name" value="Ribosomal_bS6_sf"/>
</dbReference>
<dbReference type="GO" id="GO:0070181">
    <property type="term" value="F:small ribosomal subunit rRNA binding"/>
    <property type="evidence" value="ECO:0007669"/>
    <property type="project" value="TreeGrafter"/>
</dbReference>
<dbReference type="InterPro" id="IPR000529">
    <property type="entry name" value="Ribosomal_bS6"/>
</dbReference>
<comment type="similarity">
    <text evidence="2">Belongs to the bacterial ribosomal protein bS6 family.</text>
</comment>
<evidence type="ECO:0000313" key="10">
    <source>
        <dbReference type="Proteomes" id="UP000189513"/>
    </source>
</evidence>